<comment type="caution">
    <text evidence="2">The sequence shown here is derived from an EMBL/GenBank/DDBJ whole genome shotgun (WGS) entry which is preliminary data.</text>
</comment>
<dbReference type="OMA" id="LTWHILE"/>
<dbReference type="EMBL" id="JABANO010029028">
    <property type="protein sequence ID" value="KAF4714210.1"/>
    <property type="molecule type" value="Genomic_DNA"/>
</dbReference>
<accession>A0A7J6R3I5</accession>
<organism evidence="2 3">
    <name type="scientific">Perkinsus olseni</name>
    <name type="common">Perkinsus atlanticus</name>
    <dbReference type="NCBI Taxonomy" id="32597"/>
    <lineage>
        <taxon>Eukaryota</taxon>
        <taxon>Sar</taxon>
        <taxon>Alveolata</taxon>
        <taxon>Perkinsozoa</taxon>
        <taxon>Perkinsea</taxon>
        <taxon>Perkinsida</taxon>
        <taxon>Perkinsidae</taxon>
        <taxon>Perkinsus</taxon>
    </lineage>
</organism>
<name>A0A7J6R3I5_PEROL</name>
<protein>
    <submittedName>
        <fullName evidence="2">Uncharacterized protein</fullName>
    </submittedName>
</protein>
<dbReference type="AlphaFoldDB" id="A0A7J6R3I5"/>
<feature type="signal peptide" evidence="1">
    <location>
        <begin position="1"/>
        <end position="19"/>
    </location>
</feature>
<keyword evidence="1" id="KW-0732">Signal</keyword>
<dbReference type="Proteomes" id="UP000553632">
    <property type="component" value="Unassembled WGS sequence"/>
</dbReference>
<gene>
    <name evidence="2" type="ORF">FOZ63_031434</name>
</gene>
<keyword evidence="3" id="KW-1185">Reference proteome</keyword>
<proteinExistence type="predicted"/>
<dbReference type="InterPro" id="IPR046628">
    <property type="entry name" value="DUF6740"/>
</dbReference>
<evidence type="ECO:0000256" key="1">
    <source>
        <dbReference type="SAM" id="SignalP"/>
    </source>
</evidence>
<sequence>MRCTRLSLLILLLVTRVATDGASLRVSAGPSPFSFPPNCTNTTKPKDFPFCATGELDLGLKWVVDFDTYFFDNYHPSESVLLGLNMTINKGIPESLEVRTGGCAVPFVVDLLPKWQPHLFEFGVRICTKGGGPGKYDPKTKSYSAQFNITGDSALYSNGVKSTWLVAPFEAVGKAWVKPHFDMGLDATVVNSGGDPNNLQVSLDFINTVATVDGSVMTWHLFNGMSFDIFSLHNKASPEEPTVVYRVSSNMPVSSSCGCAMYLVLSDAHQVGGGQLDMGFKFFGHWAFVSVALFCNIQKIIERCQLLAIVLFHDHLSF</sequence>
<feature type="chain" id="PRO_5029724254" evidence="1">
    <location>
        <begin position="20"/>
        <end position="318"/>
    </location>
</feature>
<reference evidence="2 3" key="1">
    <citation type="submission" date="2020-04" db="EMBL/GenBank/DDBJ databases">
        <title>Perkinsus olseni comparative genomics.</title>
        <authorList>
            <person name="Bogema D.R."/>
        </authorList>
    </citation>
    <scope>NUCLEOTIDE SEQUENCE [LARGE SCALE GENOMIC DNA]</scope>
    <source>
        <strain evidence="2 3">ATCC PRA-207</strain>
    </source>
</reference>
<evidence type="ECO:0000313" key="3">
    <source>
        <dbReference type="Proteomes" id="UP000553632"/>
    </source>
</evidence>
<dbReference type="Pfam" id="PF20525">
    <property type="entry name" value="DUF6740"/>
    <property type="match status" value="1"/>
</dbReference>
<evidence type="ECO:0000313" key="2">
    <source>
        <dbReference type="EMBL" id="KAF4714210.1"/>
    </source>
</evidence>